<protein>
    <submittedName>
        <fullName evidence="3">Phage integrase SAM-like domain-containing protein</fullName>
    </submittedName>
</protein>
<dbReference type="EMBL" id="FTNZ01000006">
    <property type="protein sequence ID" value="SIS39963.1"/>
    <property type="molecule type" value="Genomic_DNA"/>
</dbReference>
<dbReference type="RefSeq" id="WP_123867234.1">
    <property type="nucleotide sequence ID" value="NZ_CP033926.1"/>
</dbReference>
<proteinExistence type="predicted"/>
<evidence type="ECO:0000313" key="5">
    <source>
        <dbReference type="Proteomes" id="UP000279541"/>
    </source>
</evidence>
<evidence type="ECO:0000313" key="3">
    <source>
        <dbReference type="EMBL" id="SIS39963.1"/>
    </source>
</evidence>
<dbReference type="AlphaFoldDB" id="A0A1N7ISA3"/>
<dbReference type="InterPro" id="IPR035386">
    <property type="entry name" value="Arm-DNA-bind_5"/>
</dbReference>
<dbReference type="Pfam" id="PF17293">
    <property type="entry name" value="Arm-DNA-bind_5"/>
    <property type="match status" value="1"/>
</dbReference>
<dbReference type="EMBL" id="CP033926">
    <property type="protein sequence ID" value="AZA98257.1"/>
    <property type="molecule type" value="Genomic_DNA"/>
</dbReference>
<keyword evidence="5" id="KW-1185">Reference proteome</keyword>
<dbReference type="OrthoDB" id="1098628at2"/>
<evidence type="ECO:0000313" key="2">
    <source>
        <dbReference type="EMBL" id="AZA98257.1"/>
    </source>
</evidence>
<dbReference type="KEGG" id="cjt:EG359_00965"/>
<dbReference type="STRING" id="112234.SAMN05421768_106336"/>
<dbReference type="Proteomes" id="UP000186106">
    <property type="component" value="Unassembled WGS sequence"/>
</dbReference>
<feature type="domain" description="Arm DNA-binding" evidence="1">
    <location>
        <begin position="9"/>
        <end position="44"/>
    </location>
</feature>
<organism evidence="3 4">
    <name type="scientific">Chryseobacterium joostei</name>
    <dbReference type="NCBI Taxonomy" id="112234"/>
    <lineage>
        <taxon>Bacteria</taxon>
        <taxon>Pseudomonadati</taxon>
        <taxon>Bacteroidota</taxon>
        <taxon>Flavobacteriia</taxon>
        <taxon>Flavobacteriales</taxon>
        <taxon>Weeksellaceae</taxon>
        <taxon>Chryseobacterium group</taxon>
        <taxon>Chryseobacterium</taxon>
    </lineage>
</organism>
<gene>
    <name evidence="2" type="ORF">EG359_00965</name>
    <name evidence="3" type="ORF">SAMN05421768_106336</name>
</gene>
<reference evidence="3 4" key="1">
    <citation type="submission" date="2017-01" db="EMBL/GenBank/DDBJ databases">
        <authorList>
            <person name="Mah S.A."/>
            <person name="Swanson W.J."/>
            <person name="Moy G.W."/>
            <person name="Vacquier V.D."/>
        </authorList>
    </citation>
    <scope>NUCLEOTIDE SEQUENCE [LARGE SCALE GENOMIC DNA]</scope>
    <source>
        <strain evidence="3 4">DSM 16927</strain>
    </source>
</reference>
<dbReference type="Proteomes" id="UP000279541">
    <property type="component" value="Chromosome"/>
</dbReference>
<evidence type="ECO:0000313" key="4">
    <source>
        <dbReference type="Proteomes" id="UP000186106"/>
    </source>
</evidence>
<sequence>MNKTFSLLFFIKKNKIRTKGIAPIYLRITIEGKIADIDAKRYIDLSA</sequence>
<evidence type="ECO:0000259" key="1">
    <source>
        <dbReference type="Pfam" id="PF17293"/>
    </source>
</evidence>
<accession>A0A1N7ISA3</accession>
<name>A0A1N7ISA3_9FLAO</name>
<reference evidence="2 5" key="2">
    <citation type="submission" date="2018-11" db="EMBL/GenBank/DDBJ databases">
        <title>Proposal to divide the Flavobacteriaceae and reorganize its genera based on Amino Acid Identity values calculated from whole genome sequences.</title>
        <authorList>
            <person name="Nicholson A.C."/>
            <person name="Gulvik C.A."/>
            <person name="Whitney A.M."/>
            <person name="Humrighouse B.W."/>
            <person name="Bell M."/>
            <person name="Holmes B."/>
            <person name="Steigerwalt A.G."/>
            <person name="Villarma A."/>
            <person name="Sheth M."/>
            <person name="Batra D."/>
            <person name="Pryor J."/>
            <person name="Bernardet J.-F."/>
            <person name="Hugo C."/>
            <person name="Kampfer P."/>
            <person name="Newman J."/>
            <person name="McQuiston J.R."/>
        </authorList>
    </citation>
    <scope>NUCLEOTIDE SEQUENCE [LARGE SCALE GENOMIC DNA]</scope>
    <source>
        <strain evidence="2 5">DSM 16927</strain>
    </source>
</reference>